<dbReference type="InterPro" id="IPR050517">
    <property type="entry name" value="DDR_Repair_Kinase"/>
</dbReference>
<dbReference type="PROSITE" id="PS50007">
    <property type="entry name" value="PIPLC_X_DOMAIN"/>
    <property type="match status" value="1"/>
</dbReference>
<dbReference type="InterPro" id="IPR046807">
    <property type="entry name" value="Tra1_central"/>
</dbReference>
<protein>
    <submittedName>
        <fullName evidence="5">FAT domain-containing protein</fullName>
    </submittedName>
</protein>
<dbReference type="GO" id="GO:0005634">
    <property type="term" value="C:nucleus"/>
    <property type="evidence" value="ECO:0007669"/>
    <property type="project" value="TreeGrafter"/>
</dbReference>
<dbReference type="Pfam" id="PF20175">
    <property type="entry name" value="Tra1_central"/>
    <property type="match status" value="2"/>
</dbReference>
<dbReference type="InterPro" id="IPR016024">
    <property type="entry name" value="ARM-type_fold"/>
</dbReference>
<name>A0A158Q521_DRAME</name>
<dbReference type="Pfam" id="PF02259">
    <property type="entry name" value="FAT"/>
    <property type="match status" value="1"/>
</dbReference>
<dbReference type="PANTHER" id="PTHR11139">
    <property type="entry name" value="ATAXIA TELANGIECTASIA MUTATED ATM -RELATED"/>
    <property type="match status" value="1"/>
</dbReference>
<dbReference type="GO" id="GO:0006281">
    <property type="term" value="P:DNA repair"/>
    <property type="evidence" value="ECO:0007669"/>
    <property type="project" value="TreeGrafter"/>
</dbReference>
<dbReference type="WBParaSite" id="DME_0000627401-mRNA-1">
    <property type="protein sequence ID" value="DME_0000627401-mRNA-1"/>
    <property type="gene ID" value="DME_0000627401"/>
</dbReference>
<accession>A0A158Q521</accession>
<dbReference type="STRING" id="318479.A0A158Q521"/>
<feature type="domain" description="PIK-related kinase FAT" evidence="1">
    <location>
        <begin position="2830"/>
        <end position="2964"/>
    </location>
</feature>
<reference evidence="2 4" key="2">
    <citation type="submission" date="2018-11" db="EMBL/GenBank/DDBJ databases">
        <authorList>
            <consortium name="Pathogen Informatics"/>
        </authorList>
    </citation>
    <scope>NUCLEOTIDE SEQUENCE [LARGE SCALE GENOMIC DNA]</scope>
</reference>
<dbReference type="OrthoDB" id="5570127at2759"/>
<dbReference type="PANTHER" id="PTHR11139:SF1">
    <property type="entry name" value="TRANSFORMATION_TRANSCRIPTION DOMAIN-ASSOCIATED PROTEIN"/>
    <property type="match status" value="1"/>
</dbReference>
<dbReference type="GO" id="GO:0000124">
    <property type="term" value="C:SAGA complex"/>
    <property type="evidence" value="ECO:0007669"/>
    <property type="project" value="TreeGrafter"/>
</dbReference>
<dbReference type="EMBL" id="UYYG01000015">
    <property type="protein sequence ID" value="VDN51198.1"/>
    <property type="molecule type" value="Genomic_DNA"/>
</dbReference>
<evidence type="ECO:0000259" key="1">
    <source>
        <dbReference type="Pfam" id="PF02259"/>
    </source>
</evidence>
<gene>
    <name evidence="2" type="ORF">DME_LOCUS1171</name>
</gene>
<dbReference type="SUPFAM" id="SSF48371">
    <property type="entry name" value="ARM repeat"/>
    <property type="match status" value="2"/>
</dbReference>
<dbReference type="GO" id="GO:0035267">
    <property type="term" value="C:NuA4 histone acetyltransferase complex"/>
    <property type="evidence" value="ECO:0007669"/>
    <property type="project" value="TreeGrafter"/>
</dbReference>
<dbReference type="Pfam" id="PF20206">
    <property type="entry name" value="Tra1_ring"/>
    <property type="match status" value="1"/>
</dbReference>
<organism evidence="3 5">
    <name type="scientific">Dracunculus medinensis</name>
    <name type="common">Guinea worm</name>
    <dbReference type="NCBI Taxonomy" id="318479"/>
    <lineage>
        <taxon>Eukaryota</taxon>
        <taxon>Metazoa</taxon>
        <taxon>Ecdysozoa</taxon>
        <taxon>Nematoda</taxon>
        <taxon>Chromadorea</taxon>
        <taxon>Rhabditida</taxon>
        <taxon>Spirurina</taxon>
        <taxon>Dracunculoidea</taxon>
        <taxon>Dracunculidae</taxon>
        <taxon>Dracunculus</taxon>
    </lineage>
</organism>
<evidence type="ECO:0000313" key="4">
    <source>
        <dbReference type="Proteomes" id="UP000274756"/>
    </source>
</evidence>
<dbReference type="Proteomes" id="UP000274756">
    <property type="component" value="Unassembled WGS sequence"/>
</dbReference>
<sequence length="2975" mass="341265">MNLDTGSAHAFPYGPQQQQTLARGISLTTQTLQNPPPILLELEELVKRLADVTQRDDLRLKALQEISSNYEDLSNTPVYQPLSECLIRIFLKVFQDTAPQFIGENNTQQLRKLMLEMLYRMGCSETIKSYLKLLHTLLSKAIISENEENAITAIKVMCEHLRVLRPVFTCEVMMIINHLKAVYMDMAQHITVYRMFEQQGELRPCNTIADFIPVVVNYINLSIPNDQRSSTTFNTTLAEDFYTSQIRALTFLSYISRTPLFNANEIMFVNGPAIVDACFMLMRECPPDALSMRRDIISSLKNFFQGDMRLKFVAHVPKLLLDSLVLGTGYTVNDQLRQTVMPILADVIHNIRMHLPYSVLISCAHKFSKIVLDITSLPYTKAMASRLMVNLVDAFTMAERSNSENPCRDLFFAVLDTFSRKLKIIAQYHIPLLIHKNVNTLICFRLKGDHIPQKKWEIREFLLAEEKKDTSVTEKELKKMCEDLGIDGDQFIFSAENCDLQQCDTVPERQSKCQLNSSVKIEKNEAPNEIMNHYWAYGAIPMNYQDAKNLIKVSIMGCKHITHGLRETHATTNTISVKQQVKIYDRIFRYGVRCLGIYAITNIPSTPFNSATFQRIANGTRSKEEKEVLDMFGSIFSLIEIGVFKEIMSNNIEYFVEHIAHNFALQMVFNSFFVNASTSAAFGNIVMSYLMDRLPDMAGKPVFLLFFPYLHEMVHRAMQYALRGREPINYFLLLRALFRSIGGGSYEQLYQSFLPLLPSLLQQLNRLQSGIHRRQLRELFVELCLTVPVRLSSLLPYMPLLMDPLVYASNGSPTLIQQGLRTLELCVDNLAPEYLQEHIAPVKAQLMHGLWKALSLNDSLIQLFALRILGKFGASNRNVMCEPQELIYTCETSSCRPSFQLVFQRSIPTVIVPDEDCGSPLFCELHLAEIVSACLEHLRSLIYTDMNSPLAVSSSLPVPPLPSSLAIRRHSFKIVRGIILCALLPLNKEILINSTIKLQITNHFKNFGKDIYEEKRFLKVYKCKDEQSRQLLLNALTAVFFADAYTSRDLHNETTQFFKSLIQFLILHTFIEPDPNISLEKNSLSSPLDSAILIDAIIAGLADPTKEICHYAVVLFTFMKEIALASLGDIEKVNRMPIFHYIIQQVIKLCYKEAWHSRLGGCTAIKYLCSSFPRSLIVEYISDLLSGLFEVIAALRDEVSSSAIDIAISAVNKLVQICCGENVLARKDELIKVFVIVAIDNIQSPSEDLRNLCKSILSDIATLNELSVSKLLASKLPDLEILFQTGMKKFQQMSLFDQIAFLDVFAYIYSLNPLILFFTIDGVVESEFVEELNVICNGEDSVLLEKSNYHICKMDPFLFCAGKKIDLNELRFVALRATIACYISSRLPSKQQDCDNKKYQGEKCEATGDLSSLDESTFFERHDRLLIIALKCLTNGNQQMQEAAFLELQKSAARVPLKLELLKSEIRPMLMALQSQRATNSIVRRLLYLVRLTPYTFNSMFADQLLTHFRQWIDLTLSAVTQDDLQTGKMLLEMLSILTTDDVRFIEVVIPLVAKWEAAIVFSENENWRYPLLKFLIKCPLESIRFFVSSEGVSNEGIRELFKFMIKHKEGESLRKILITDTNYLTRLLDGEVMFHANQWLKSSVGLRYMEYLALQLIWFIVKTHKDWLNNDAEALIKKVQNLWNDNDFRLRYSDKEYMDEPRYAVPKLVVSILLQYFRSNIDDIDILFDLCFVFAKDFASDFSFVRLYIEQENFSISWRQRALKLIVKKFVQNPLTAEDDNVVRMLQYVVIPSLHYALQRCDVDEVVGAPPNPDVVDENSLVSLVCENIMNKPEYRFSDAMMITLYHLGCLFVSNCPTHIHDVAHNKKQSNRLRILMVLGWPCLQPHTQDLTRKYMGHLLVVHIINKYSINRKIVLRVFHILLKAHFSDPREIVKKCLDILIPSIPLRMDDGHAQMVSLIKKTIIEEGNSAPQLLHCISTVVRQYLVFYPVRHQLIHIIINSLHRLMMLQSGLDSRRVALDVCEMVIKWEQYRISQTSANMATASGEVILEEQSSAQKTSALEVEENKSLGSTQVVGQVYATGQDTSISGLSKVSFEQQPPQALLHSILPQNGISDLHQPISKMCSDQVIGMLLKMAASVPDTAVNQQAILLEQLTKRSLSLLKTCLQPTIWGLSMSLKAHWIEKQLSSIVDTSSQQFREPSSQQLQQIQGTLDMLTQVVTFLPQETVARNIQMVQRGIIPCLNCQLNPVMRSLYQLIDKLFERTKSSPEGLDELDNINQYIIKFINDSFTNYEKGLSHQSFQGVFGTIHLLRTICTRQPAYIDTTCLSSFTKAVQRIVREYITTSSVGENKGLAVGELIIYSLDILRPRIHAVSVEARRTISQYILQPLIDKIVFDRILESVIKIVDEMVRSGDNKQPNHGVPLLIRLVQYFDSNKKQEKCQEMLLILLGTVLHVYETPHLRTPETVAKLNTAYYWGLSINDEYLRQRFFKLFNSQVPKKVYERLYHILALENWEYMQSNFWIKHCINLMLASIIEESPTWQIPWRANLLNSAKFLIPADLRLKTTEFQRNTFENEQMDMGEPVVTHSFGSIVDDIFELFVQASDFCVAEILPNLIELIYNDDDLASKVWSNLFPSLWSNLRVAESASLQAEITPFLVSAVHLPHKDLPKSAYIGQTHRQWYQVILLLEKRLSSIPVMLNNEALFDLFPSDEMCEVVDVLFNLQLLYSMVSERDQYIAIIARRARYIETVKAIKLFNQDKFEETVDILGQLIDKTLQQINSSQDSRDRPTPNFYLELNEWRNLWIESTRELNHWDELFTYANSTQNLPLLSEACWHLPSWTNAKECLSQLEGSSSPSNYYKILFQKTIFTLYTPVKDEEMIVSKMAENLLNAANEELIKEWARLPSFISSSHVHILQAIQMSQEIREATVTYKQLVEDKNKISESAWMSSVLNYLRSVLKTWRFLFYDFLIIL</sequence>
<keyword evidence="4" id="KW-1185">Reference proteome</keyword>
<dbReference type="InterPro" id="IPR046805">
    <property type="entry name" value="Tra1_ring"/>
</dbReference>
<dbReference type="InterPro" id="IPR003151">
    <property type="entry name" value="PIK-rel_kinase_FAT"/>
</dbReference>
<reference evidence="5" key="1">
    <citation type="submission" date="2016-04" db="UniProtKB">
        <authorList>
            <consortium name="WormBaseParasite"/>
        </authorList>
    </citation>
    <scope>IDENTIFICATION</scope>
</reference>
<dbReference type="Proteomes" id="UP000038040">
    <property type="component" value="Unplaced"/>
</dbReference>
<dbReference type="GO" id="GO:0006355">
    <property type="term" value="P:regulation of DNA-templated transcription"/>
    <property type="evidence" value="ECO:0007669"/>
    <property type="project" value="TreeGrafter"/>
</dbReference>
<evidence type="ECO:0000313" key="5">
    <source>
        <dbReference type="WBParaSite" id="DME_0000627401-mRNA-1"/>
    </source>
</evidence>
<proteinExistence type="predicted"/>
<evidence type="ECO:0000313" key="2">
    <source>
        <dbReference type="EMBL" id="VDN51198.1"/>
    </source>
</evidence>
<evidence type="ECO:0000313" key="3">
    <source>
        <dbReference type="Proteomes" id="UP000038040"/>
    </source>
</evidence>